<feature type="non-terminal residue" evidence="2">
    <location>
        <position position="1"/>
    </location>
</feature>
<dbReference type="AlphaFoldDB" id="A0A9N9PD63"/>
<protein>
    <submittedName>
        <fullName evidence="2">24086_t:CDS:1</fullName>
    </submittedName>
</protein>
<feature type="region of interest" description="Disordered" evidence="1">
    <location>
        <begin position="26"/>
        <end position="52"/>
    </location>
</feature>
<feature type="compositionally biased region" description="Basic and acidic residues" evidence="1">
    <location>
        <begin position="36"/>
        <end position="48"/>
    </location>
</feature>
<sequence>LIIMIHQTHFTFNDSSSNNNVALSQHYSDEDCSDQESSRPSRPPEKKMKTCWRKKRRSYMGLC</sequence>
<proteinExistence type="predicted"/>
<evidence type="ECO:0000256" key="1">
    <source>
        <dbReference type="SAM" id="MobiDB-lite"/>
    </source>
</evidence>
<gene>
    <name evidence="2" type="ORF">DERYTH_LOCUS25304</name>
</gene>
<name>A0A9N9PD63_9GLOM</name>
<dbReference type="EMBL" id="CAJVPY010046369">
    <property type="protein sequence ID" value="CAG8810464.1"/>
    <property type="molecule type" value="Genomic_DNA"/>
</dbReference>
<dbReference type="Proteomes" id="UP000789405">
    <property type="component" value="Unassembled WGS sequence"/>
</dbReference>
<keyword evidence="3" id="KW-1185">Reference proteome</keyword>
<evidence type="ECO:0000313" key="2">
    <source>
        <dbReference type="EMBL" id="CAG8810464.1"/>
    </source>
</evidence>
<accession>A0A9N9PD63</accession>
<comment type="caution">
    <text evidence="2">The sequence shown here is derived from an EMBL/GenBank/DDBJ whole genome shotgun (WGS) entry which is preliminary data.</text>
</comment>
<organism evidence="2 3">
    <name type="scientific">Dentiscutata erythropus</name>
    <dbReference type="NCBI Taxonomy" id="1348616"/>
    <lineage>
        <taxon>Eukaryota</taxon>
        <taxon>Fungi</taxon>
        <taxon>Fungi incertae sedis</taxon>
        <taxon>Mucoromycota</taxon>
        <taxon>Glomeromycotina</taxon>
        <taxon>Glomeromycetes</taxon>
        <taxon>Diversisporales</taxon>
        <taxon>Gigasporaceae</taxon>
        <taxon>Dentiscutata</taxon>
    </lineage>
</organism>
<evidence type="ECO:0000313" key="3">
    <source>
        <dbReference type="Proteomes" id="UP000789405"/>
    </source>
</evidence>
<reference evidence="2" key="1">
    <citation type="submission" date="2021-06" db="EMBL/GenBank/DDBJ databases">
        <authorList>
            <person name="Kallberg Y."/>
            <person name="Tangrot J."/>
            <person name="Rosling A."/>
        </authorList>
    </citation>
    <scope>NUCLEOTIDE SEQUENCE</scope>
    <source>
        <strain evidence="2">MA453B</strain>
    </source>
</reference>